<accession>A0A2Z6S4V7</accession>
<feature type="region of interest" description="Disordered" evidence="1">
    <location>
        <begin position="132"/>
        <end position="162"/>
    </location>
</feature>
<organism evidence="2 3">
    <name type="scientific">Rhizophagus clarus</name>
    <dbReference type="NCBI Taxonomy" id="94130"/>
    <lineage>
        <taxon>Eukaryota</taxon>
        <taxon>Fungi</taxon>
        <taxon>Fungi incertae sedis</taxon>
        <taxon>Mucoromycota</taxon>
        <taxon>Glomeromycotina</taxon>
        <taxon>Glomeromycetes</taxon>
        <taxon>Glomerales</taxon>
        <taxon>Glomeraceae</taxon>
        <taxon>Rhizophagus</taxon>
    </lineage>
</organism>
<evidence type="ECO:0000313" key="2">
    <source>
        <dbReference type="EMBL" id="GBC10374.1"/>
    </source>
</evidence>
<feature type="compositionally biased region" description="Polar residues" evidence="1">
    <location>
        <begin position="134"/>
        <end position="162"/>
    </location>
</feature>
<feature type="compositionally biased region" description="Polar residues" evidence="1">
    <location>
        <begin position="375"/>
        <end position="403"/>
    </location>
</feature>
<feature type="region of interest" description="Disordered" evidence="1">
    <location>
        <begin position="368"/>
        <end position="435"/>
    </location>
</feature>
<evidence type="ECO:0000313" key="3">
    <source>
        <dbReference type="Proteomes" id="UP000247702"/>
    </source>
</evidence>
<comment type="caution">
    <text evidence="2">The sequence shown here is derived from an EMBL/GenBank/DDBJ whole genome shotgun (WGS) entry which is preliminary data.</text>
</comment>
<dbReference type="Proteomes" id="UP000247702">
    <property type="component" value="Unassembled WGS sequence"/>
</dbReference>
<sequence>MDSSTQETIHSDPKWFFRHRKEDIFNIISLSVKHILLTNKDFFNQVEMDDELLKRFLVANKDVMQTVETPKYGNMQPKSFLLPSFIATCIGRFVKESSYHDWEICTANLENQPSVQQQQPIPDIAIPQPIQHQSDSMNLDDSQGNTSVPSRPSPEQTPSGSKVVTFNNVLPQQGTSSTSSDNSKPSEHEEQAQLLDLIVYDILAKWDSYTLLGNLSFWGKIVSISTRCHKKYLSARVRLIPNHECLKAYNEGEWTVRLGGIPVRWFLASWNLSERKQQEKFQAVITDIPADMTESTLFPKCTPSKFLAKSRIKSFKIIKESSGQRKLIGYFATWDQASRCINTPQLWNDVNLSWCRYFSPKLGFKKRPPARFGNAGNNNSRRQSKPSRQQDTNSYFSDNNRCHNQNKKENFPLNSGSTYKKNSRSKSNQSNRPDVKQLVAGLKALLEQFI</sequence>
<dbReference type="AlphaFoldDB" id="A0A2Z6S4V7"/>
<name>A0A2Z6S4V7_9GLOM</name>
<reference evidence="2 3" key="1">
    <citation type="submission" date="2017-11" db="EMBL/GenBank/DDBJ databases">
        <title>The genome of Rhizophagus clarus HR1 reveals common genetic basis of auxotrophy among arbuscular mycorrhizal fungi.</title>
        <authorList>
            <person name="Kobayashi Y."/>
        </authorList>
    </citation>
    <scope>NUCLEOTIDE SEQUENCE [LARGE SCALE GENOMIC DNA]</scope>
    <source>
        <strain evidence="2 3">HR1</strain>
    </source>
</reference>
<gene>
    <name evidence="2" type="ORF">RclHR1_09580007</name>
</gene>
<evidence type="ECO:0000256" key="1">
    <source>
        <dbReference type="SAM" id="MobiDB-lite"/>
    </source>
</evidence>
<keyword evidence="3" id="KW-1185">Reference proteome</keyword>
<dbReference type="EMBL" id="BEXD01004379">
    <property type="protein sequence ID" value="GBC10374.1"/>
    <property type="molecule type" value="Genomic_DNA"/>
</dbReference>
<protein>
    <submittedName>
        <fullName evidence="2">Uncharacterized protein</fullName>
    </submittedName>
</protein>
<proteinExistence type="predicted"/>